<reference evidence="2 3" key="1">
    <citation type="journal article" date="2010" name="Genome Biol.">
        <title>A first genome assembly of the barley fungal pathogen Pyrenophora teres f. teres.</title>
        <authorList>
            <person name="Ellwood S.R."/>
            <person name="Liu Z."/>
            <person name="Syme R.A."/>
            <person name="Lai Z."/>
            <person name="Hane J.K."/>
            <person name="Keiper F."/>
            <person name="Moffat C.S."/>
            <person name="Oliver R.P."/>
            <person name="Friesen T.L."/>
        </authorList>
    </citation>
    <scope>NUCLEOTIDE SEQUENCE [LARGE SCALE GENOMIC DNA]</scope>
    <source>
        <strain evidence="2 3">0-1</strain>
    </source>
</reference>
<dbReference type="OrthoDB" id="3359285at2759"/>
<dbReference type="Proteomes" id="UP000001067">
    <property type="component" value="Unassembled WGS sequence"/>
</dbReference>
<evidence type="ECO:0000313" key="3">
    <source>
        <dbReference type="Proteomes" id="UP000001067"/>
    </source>
</evidence>
<dbReference type="EMBL" id="GL537237">
    <property type="protein sequence ID" value="EFQ86775.1"/>
    <property type="molecule type" value="Genomic_DNA"/>
</dbReference>
<evidence type="ECO:0000256" key="1">
    <source>
        <dbReference type="SAM" id="MobiDB-lite"/>
    </source>
</evidence>
<gene>
    <name evidence="2" type="ORF">PTT_17872</name>
</gene>
<feature type="compositionally biased region" description="Pro residues" evidence="1">
    <location>
        <begin position="12"/>
        <end position="21"/>
    </location>
</feature>
<feature type="region of interest" description="Disordered" evidence="1">
    <location>
        <begin position="1"/>
        <end position="21"/>
    </location>
</feature>
<name>E3S5G8_PYRTT</name>
<proteinExistence type="predicted"/>
<evidence type="ECO:0000313" key="2">
    <source>
        <dbReference type="EMBL" id="EFQ86775.1"/>
    </source>
</evidence>
<dbReference type="AlphaFoldDB" id="E3S5G8"/>
<keyword evidence="3" id="KW-1185">Reference proteome</keyword>
<dbReference type="eggNOG" id="ENOG502QVVP">
    <property type="taxonomic scope" value="Eukaryota"/>
</dbReference>
<dbReference type="KEGG" id="pte:PTT_17872"/>
<sequence>MSCPTTRVYPLRKPPNHQPPIPRWKLSLPSHVDQDFISYIGIEQHDGSDAARQAKQQITRSIQDWKTLQQYGYMLLAQRNTPHARPLSTLNLRTLPTPIQPSIGLWHETLRTSTQRLETNYSGLDYVPTSPGLAKRPNTTTLAHDLSTVLGCGPRPHPGFGA</sequence>
<accession>E3S5G8</accession>
<organism evidence="3">
    <name type="scientific">Pyrenophora teres f. teres (strain 0-1)</name>
    <name type="common">Barley net blotch fungus</name>
    <name type="synonym">Drechslera teres f. teres</name>
    <dbReference type="NCBI Taxonomy" id="861557"/>
    <lineage>
        <taxon>Eukaryota</taxon>
        <taxon>Fungi</taxon>
        <taxon>Dikarya</taxon>
        <taxon>Ascomycota</taxon>
        <taxon>Pezizomycotina</taxon>
        <taxon>Dothideomycetes</taxon>
        <taxon>Pleosporomycetidae</taxon>
        <taxon>Pleosporales</taxon>
        <taxon>Pleosporineae</taxon>
        <taxon>Pleosporaceae</taxon>
        <taxon>Pyrenophora</taxon>
    </lineage>
</organism>
<protein>
    <submittedName>
        <fullName evidence="2">Uncharacterized protein</fullName>
    </submittedName>
</protein>
<dbReference type="HOGENOM" id="CLU_1636265_0_0_1"/>